<feature type="signal peptide" evidence="2">
    <location>
        <begin position="1"/>
        <end position="23"/>
    </location>
</feature>
<accession>A0ABS3ZAW6</accession>
<evidence type="ECO:0000256" key="1">
    <source>
        <dbReference type="SAM" id="MobiDB-lite"/>
    </source>
</evidence>
<reference evidence="3 4" key="1">
    <citation type="submission" date="2020-09" db="EMBL/GenBank/DDBJ databases">
        <authorList>
            <person name="Tanuku N.R.S."/>
        </authorList>
    </citation>
    <scope>NUCLEOTIDE SEQUENCE [LARGE SCALE GENOMIC DNA]</scope>
    <source>
        <strain evidence="3 4">AK62</strain>
    </source>
</reference>
<sequence length="68" mass="7205">MNINTKMLFVIAGLVATIAAAVALWQNGKAKEDAAWERATVPRDSAPSSKKPITSDDLFSSGNGEGER</sequence>
<dbReference type="Proteomes" id="UP000810171">
    <property type="component" value="Unassembled WGS sequence"/>
</dbReference>
<dbReference type="EMBL" id="JACVEW010000011">
    <property type="protein sequence ID" value="MBP0048847.1"/>
    <property type="molecule type" value="Genomic_DNA"/>
</dbReference>
<gene>
    <name evidence="3" type="ORF">H9C73_08865</name>
</gene>
<protein>
    <submittedName>
        <fullName evidence="3">Uncharacterized protein</fullName>
    </submittedName>
</protein>
<feature type="chain" id="PRO_5045127809" evidence="2">
    <location>
        <begin position="24"/>
        <end position="68"/>
    </location>
</feature>
<evidence type="ECO:0000313" key="3">
    <source>
        <dbReference type="EMBL" id="MBP0048847.1"/>
    </source>
</evidence>
<evidence type="ECO:0000313" key="4">
    <source>
        <dbReference type="Proteomes" id="UP000810171"/>
    </source>
</evidence>
<feature type="region of interest" description="Disordered" evidence="1">
    <location>
        <begin position="32"/>
        <end position="68"/>
    </location>
</feature>
<dbReference type="RefSeq" id="WP_209287463.1">
    <property type="nucleotide sequence ID" value="NZ_JACVEW010000011.1"/>
</dbReference>
<feature type="compositionally biased region" description="Polar residues" evidence="1">
    <location>
        <begin position="46"/>
        <end position="62"/>
    </location>
</feature>
<organism evidence="3 4">
    <name type="scientific">Marinobacterium alkalitolerans</name>
    <dbReference type="NCBI Taxonomy" id="1542925"/>
    <lineage>
        <taxon>Bacteria</taxon>
        <taxon>Pseudomonadati</taxon>
        <taxon>Pseudomonadota</taxon>
        <taxon>Gammaproteobacteria</taxon>
        <taxon>Oceanospirillales</taxon>
        <taxon>Oceanospirillaceae</taxon>
        <taxon>Marinobacterium</taxon>
    </lineage>
</organism>
<keyword evidence="4" id="KW-1185">Reference proteome</keyword>
<evidence type="ECO:0000256" key="2">
    <source>
        <dbReference type="SAM" id="SignalP"/>
    </source>
</evidence>
<comment type="caution">
    <text evidence="3">The sequence shown here is derived from an EMBL/GenBank/DDBJ whole genome shotgun (WGS) entry which is preliminary data.</text>
</comment>
<keyword evidence="2" id="KW-0732">Signal</keyword>
<name>A0ABS3ZAW6_9GAMM</name>
<proteinExistence type="predicted"/>